<evidence type="ECO:0000256" key="4">
    <source>
        <dbReference type="ARBA" id="ARBA00022692"/>
    </source>
</evidence>
<feature type="domain" description="ABC transmembrane type-1" evidence="8">
    <location>
        <begin position="85"/>
        <end position="302"/>
    </location>
</feature>
<proteinExistence type="inferred from homology"/>
<keyword evidence="2 7" id="KW-0813">Transport</keyword>
<dbReference type="InterPro" id="IPR050809">
    <property type="entry name" value="UgpAE/MalFG_permease"/>
</dbReference>
<feature type="transmembrane region" description="Helical" evidence="7">
    <location>
        <begin position="174"/>
        <end position="196"/>
    </location>
</feature>
<keyword evidence="6 7" id="KW-0472">Membrane</keyword>
<evidence type="ECO:0000256" key="1">
    <source>
        <dbReference type="ARBA" id="ARBA00004651"/>
    </source>
</evidence>
<dbReference type="PANTHER" id="PTHR43227">
    <property type="entry name" value="BLL4140 PROTEIN"/>
    <property type="match status" value="1"/>
</dbReference>
<dbReference type="Pfam" id="PF00528">
    <property type="entry name" value="BPD_transp_1"/>
    <property type="match status" value="1"/>
</dbReference>
<dbReference type="CDD" id="cd06261">
    <property type="entry name" value="TM_PBP2"/>
    <property type="match status" value="1"/>
</dbReference>
<dbReference type="InterPro" id="IPR035906">
    <property type="entry name" value="MetI-like_sf"/>
</dbReference>
<evidence type="ECO:0000259" key="8">
    <source>
        <dbReference type="PROSITE" id="PS50928"/>
    </source>
</evidence>
<evidence type="ECO:0000313" key="10">
    <source>
        <dbReference type="Proteomes" id="UP001168883"/>
    </source>
</evidence>
<sequence length="309" mass="34414">MNDPLRVTGASLRQSKVRSSALGQSRRIAYLFVLPAFLMTLLFDYYPILDGMYHAFYRWDGATLEKFVGFDNFVEIVEDSVFWISVRNMAILLVFHIVLMIPTLVACIVLFRLRSVASQYVYRILFCLPMVVPGLVTLLLWQFMYNPQFGFFNQLLAILGLDQYKQLWLGDPNLALWCLIFMGFPWIGTIAALIYLGGLQSVDGSIWDAAKMDGVGPVAQALKIELPLLKGQFKLNLIGAISGTITGYGTQLIMTGGGPGYSTLVPGLYMYQRAFGGNTEFGYASAVGLLLFIIALLISIATMKFIKSE</sequence>
<dbReference type="EMBL" id="JAUMKJ010000010">
    <property type="protein sequence ID" value="MDO3677420.1"/>
    <property type="molecule type" value="Genomic_DNA"/>
</dbReference>
<keyword evidence="4 7" id="KW-0812">Transmembrane</keyword>
<feature type="transmembrane region" description="Helical" evidence="7">
    <location>
        <begin position="28"/>
        <end position="48"/>
    </location>
</feature>
<evidence type="ECO:0000313" key="9">
    <source>
        <dbReference type="EMBL" id="MDO3677420.1"/>
    </source>
</evidence>
<comment type="caution">
    <text evidence="9">The sequence shown here is derived from an EMBL/GenBank/DDBJ whole genome shotgun (WGS) entry which is preliminary data.</text>
</comment>
<dbReference type="PANTHER" id="PTHR43227:SF11">
    <property type="entry name" value="BLL4140 PROTEIN"/>
    <property type="match status" value="1"/>
</dbReference>
<feature type="transmembrane region" description="Helical" evidence="7">
    <location>
        <begin position="89"/>
        <end position="113"/>
    </location>
</feature>
<accession>A0ABT8V9Q1</accession>
<evidence type="ECO:0000256" key="5">
    <source>
        <dbReference type="ARBA" id="ARBA00022989"/>
    </source>
</evidence>
<protein>
    <submittedName>
        <fullName evidence="9">Sugar ABC transporter permease</fullName>
    </submittedName>
</protein>
<dbReference type="SUPFAM" id="SSF161098">
    <property type="entry name" value="MetI-like"/>
    <property type="match status" value="1"/>
</dbReference>
<evidence type="ECO:0000256" key="2">
    <source>
        <dbReference type="ARBA" id="ARBA00022448"/>
    </source>
</evidence>
<feature type="transmembrane region" description="Helical" evidence="7">
    <location>
        <begin position="281"/>
        <end position="306"/>
    </location>
</feature>
<evidence type="ECO:0000256" key="6">
    <source>
        <dbReference type="ARBA" id="ARBA00023136"/>
    </source>
</evidence>
<dbReference type="Proteomes" id="UP001168883">
    <property type="component" value="Unassembled WGS sequence"/>
</dbReference>
<dbReference type="RefSeq" id="WP_302878137.1">
    <property type="nucleotide sequence ID" value="NZ_JARLKN010000016.1"/>
</dbReference>
<dbReference type="Gene3D" id="1.10.3720.10">
    <property type="entry name" value="MetI-like"/>
    <property type="match status" value="1"/>
</dbReference>
<keyword evidence="5 7" id="KW-1133">Transmembrane helix</keyword>
<comment type="subcellular location">
    <subcellularLocation>
        <location evidence="1 7">Cell membrane</location>
        <topology evidence="1 7">Multi-pass membrane protein</topology>
    </subcellularLocation>
</comment>
<gene>
    <name evidence="9" type="ORF">Q3C12_10455</name>
</gene>
<reference evidence="9" key="1">
    <citation type="submission" date="2023-07" db="EMBL/GenBank/DDBJ databases">
        <authorList>
            <person name="Aktuganov G."/>
            <person name="Boyko T."/>
            <person name="Delegan Y."/>
            <person name="Galimzianova N."/>
            <person name="Gilvanova E."/>
            <person name="Korobov V."/>
            <person name="Kuzmina L."/>
            <person name="Melentiev A."/>
            <person name="Milman P."/>
            <person name="Ryabova A."/>
            <person name="Stupak E."/>
            <person name="Yasakov T."/>
            <person name="Zharikova N."/>
            <person name="Zhurenko E."/>
        </authorList>
    </citation>
    <scope>NUCLEOTIDE SEQUENCE</scope>
    <source>
        <strain evidence="9">IB-739</strain>
    </source>
</reference>
<keyword evidence="10" id="KW-1185">Reference proteome</keyword>
<dbReference type="PROSITE" id="PS50928">
    <property type="entry name" value="ABC_TM1"/>
    <property type="match status" value="1"/>
</dbReference>
<keyword evidence="3" id="KW-1003">Cell membrane</keyword>
<evidence type="ECO:0000256" key="7">
    <source>
        <dbReference type="RuleBase" id="RU363032"/>
    </source>
</evidence>
<evidence type="ECO:0000256" key="3">
    <source>
        <dbReference type="ARBA" id="ARBA00022475"/>
    </source>
</evidence>
<feature type="transmembrane region" description="Helical" evidence="7">
    <location>
        <begin position="120"/>
        <end position="144"/>
    </location>
</feature>
<organism evidence="9 10">
    <name type="scientific">Paenibacillus ehimensis</name>
    <dbReference type="NCBI Taxonomy" id="79264"/>
    <lineage>
        <taxon>Bacteria</taxon>
        <taxon>Bacillati</taxon>
        <taxon>Bacillota</taxon>
        <taxon>Bacilli</taxon>
        <taxon>Bacillales</taxon>
        <taxon>Paenibacillaceae</taxon>
        <taxon>Paenibacillus</taxon>
    </lineage>
</organism>
<dbReference type="InterPro" id="IPR000515">
    <property type="entry name" value="MetI-like"/>
</dbReference>
<comment type="similarity">
    <text evidence="7">Belongs to the binding-protein-dependent transport system permease family.</text>
</comment>
<name>A0ABT8V9Q1_9BACL</name>